<organism evidence="1 2">
    <name type="scientific">Candidatus Jettenia caeni</name>
    <dbReference type="NCBI Taxonomy" id="247490"/>
    <lineage>
        <taxon>Bacteria</taxon>
        <taxon>Pseudomonadati</taxon>
        <taxon>Planctomycetota</taxon>
        <taxon>Candidatus Brocadiia</taxon>
        <taxon>Candidatus Brocadiales</taxon>
        <taxon>Candidatus Brocadiaceae</taxon>
        <taxon>Candidatus Jettenia</taxon>
    </lineage>
</organism>
<dbReference type="EMBL" id="BAFH01000003">
    <property type="protein sequence ID" value="GAB62444.1"/>
    <property type="molecule type" value="Genomic_DNA"/>
</dbReference>
<gene>
    <name evidence="1" type="ORF">KSU1_C0848</name>
</gene>
<dbReference type="AlphaFoldDB" id="I3IL49"/>
<reference evidence="1 2" key="1">
    <citation type="journal article" date="2012" name="FEBS Lett.">
        <title>Anammox organism KSU-1 expresses a NirK-type copper-containing nitrite reductase instead of a NirS-type with cytochrome cd1.</title>
        <authorList>
            <person name="Hira D."/>
            <person name="Toh H."/>
            <person name="Migita C.T."/>
            <person name="Okubo H."/>
            <person name="Nishiyama T."/>
            <person name="Hattori M."/>
            <person name="Furukawa K."/>
            <person name="Fujii T."/>
        </authorList>
    </citation>
    <scope>NUCLEOTIDE SEQUENCE [LARGE SCALE GENOMIC DNA]</scope>
</reference>
<keyword evidence="2" id="KW-1185">Reference proteome</keyword>
<sequence>MGLFSTLIFQAFSAIRSLISWYLATLEQIYPISAQLMCKSVRRIYNYKTSGKVEYDEFYLKKSKPIIDEIDKVLAQHYGFTDEELDFIITYDIKYRMGRDYDDNEP</sequence>
<dbReference type="eggNOG" id="COG0827">
    <property type="taxonomic scope" value="Bacteria"/>
</dbReference>
<evidence type="ECO:0000313" key="2">
    <source>
        <dbReference type="Proteomes" id="UP000002985"/>
    </source>
</evidence>
<accession>I3IL49</accession>
<evidence type="ECO:0000313" key="1">
    <source>
        <dbReference type="EMBL" id="GAB62444.1"/>
    </source>
</evidence>
<comment type="caution">
    <text evidence="1">The sequence shown here is derived from an EMBL/GenBank/DDBJ whole genome shotgun (WGS) entry which is preliminary data.</text>
</comment>
<name>I3IL49_9BACT</name>
<dbReference type="Proteomes" id="UP000002985">
    <property type="component" value="Unassembled WGS sequence"/>
</dbReference>
<proteinExistence type="predicted"/>
<protein>
    <submittedName>
        <fullName evidence="1">Uncharacterized protein</fullName>
    </submittedName>
</protein>
<dbReference type="STRING" id="247490.KSU1_C0848"/>
<dbReference type="OrthoDB" id="9815272at2"/>